<reference evidence="4" key="1">
    <citation type="submission" date="2006-03" db="EMBL/GenBank/DDBJ databases">
        <authorList>
            <person name="Bowman J."/>
            <person name="Ferriera S."/>
            <person name="Johnson J."/>
            <person name="Kravitz S."/>
            <person name="Halpern A."/>
            <person name="Remington K."/>
            <person name="Beeson K."/>
            <person name="Tran B."/>
            <person name="Rogers Y.-H."/>
            <person name="Friedman R."/>
            <person name="Venter J.C."/>
        </authorList>
    </citation>
    <scope>NUCLEOTIDE SEQUENCE [LARGE SCALE GENOMIC DNA]</scope>
    <source>
        <strain evidence="4">ATCC 700755</strain>
    </source>
</reference>
<dbReference type="Gene3D" id="2.70.70.10">
    <property type="entry name" value="Glucose Permease (Domain IIA)"/>
    <property type="match status" value="1"/>
</dbReference>
<evidence type="ECO:0000313" key="5">
    <source>
        <dbReference type="Proteomes" id="UP000008514"/>
    </source>
</evidence>
<dbReference type="Proteomes" id="UP000008514">
    <property type="component" value="Chromosome"/>
</dbReference>
<dbReference type="eggNOG" id="COG0739">
    <property type="taxonomic scope" value="Bacteria"/>
</dbReference>
<dbReference type="GO" id="GO:0004222">
    <property type="term" value="F:metalloendopeptidase activity"/>
    <property type="evidence" value="ECO:0007669"/>
    <property type="project" value="TreeGrafter"/>
</dbReference>
<evidence type="ECO:0000259" key="2">
    <source>
        <dbReference type="Pfam" id="PF01551"/>
    </source>
</evidence>
<accession>K4IRL7</accession>
<dbReference type="PANTHER" id="PTHR21666">
    <property type="entry name" value="PEPTIDASE-RELATED"/>
    <property type="match status" value="1"/>
</dbReference>
<organism evidence="4 5">
    <name type="scientific">Psychroflexus torquis (strain ATCC 700755 / CIP 106069 / ACAM 623)</name>
    <dbReference type="NCBI Taxonomy" id="313595"/>
    <lineage>
        <taxon>Bacteria</taxon>
        <taxon>Pseudomonadati</taxon>
        <taxon>Bacteroidota</taxon>
        <taxon>Flavobacteriia</taxon>
        <taxon>Flavobacteriales</taxon>
        <taxon>Flavobacteriaceae</taxon>
        <taxon>Psychroflexus</taxon>
    </lineage>
</organism>
<name>K4IRL7_PSYTT</name>
<dbReference type="InterPro" id="IPR016047">
    <property type="entry name" value="M23ase_b-sheet_dom"/>
</dbReference>
<dbReference type="PANTHER" id="PTHR21666:SF270">
    <property type="entry name" value="MUREIN HYDROLASE ACTIVATOR ENVC"/>
    <property type="match status" value="1"/>
</dbReference>
<dbReference type="AlphaFoldDB" id="K4IRL7"/>
<dbReference type="InterPro" id="IPR011055">
    <property type="entry name" value="Dup_hybrid_motif"/>
</dbReference>
<keyword evidence="5" id="KW-1185">Reference proteome</keyword>
<evidence type="ECO:0000259" key="3">
    <source>
        <dbReference type="Pfam" id="PF13026"/>
    </source>
</evidence>
<feature type="signal peptide" evidence="1">
    <location>
        <begin position="1"/>
        <end position="19"/>
    </location>
</feature>
<proteinExistence type="predicted"/>
<dbReference type="HOGENOM" id="CLU_068664_0_0_10"/>
<dbReference type="KEGG" id="ptq:P700755_001141"/>
<sequence>MKIYILFILTFLLVNIAVAQNETTISKTVANEFQEKYNAKDYEGVFTMFAKEMKDFMPHDKALAFLNGLHTEAGNIKERIFMKYHQANVALYKTTFERVVVALFISVDANSKINGLMVKPYVTEKLPELKRNISKLILPFNEEWTVFWGGDTKEQNYHVAYKSQKNAFDMIITNAAGKSHKNDGKNNEDYYAFGKDLIAPASGEVVLVVDGVKDNKPGVTNPNYVPGNTVIIKTSNNEYLFFAHFKQHSIKVKQGQKIQQGDLLGLCGNSGNTTEPHLHFHIQNVEDMNIATGAKAYFEEILVNGELIKEHSPVKFEKVKNK</sequence>
<protein>
    <submittedName>
        <fullName evidence="4">Zinc-dependent peptidase, M23 peptidase family</fullName>
    </submittedName>
</protein>
<reference evidence="4" key="2">
    <citation type="submission" date="2012-09" db="EMBL/GenBank/DDBJ databases">
        <title>The complete sequence of Psychroflexus torquis an extreme psychrophile from sea-ice that is stimulated by light.</title>
        <authorList>
            <person name="Feng S."/>
            <person name="Powell S.M."/>
            <person name="Bowman J.P."/>
        </authorList>
    </citation>
    <scope>NUCLEOTIDE SEQUENCE [LARGE SCALE GENOMIC DNA]</scope>
    <source>
        <strain evidence="4">ATCC 700755</strain>
    </source>
</reference>
<dbReference type="InterPro" id="IPR024981">
    <property type="entry name" value="DUF3887"/>
</dbReference>
<dbReference type="STRING" id="313595.P700755_001141"/>
<feature type="domain" description="DUF3887" evidence="3">
    <location>
        <begin position="30"/>
        <end position="116"/>
    </location>
</feature>
<evidence type="ECO:0000256" key="1">
    <source>
        <dbReference type="SAM" id="SignalP"/>
    </source>
</evidence>
<dbReference type="RefSeq" id="WP_015023711.1">
    <property type="nucleotide sequence ID" value="NC_018721.1"/>
</dbReference>
<dbReference type="OrthoDB" id="9809488at2"/>
<dbReference type="EMBL" id="CP003879">
    <property type="protein sequence ID" value="AFU68105.1"/>
    <property type="molecule type" value="Genomic_DNA"/>
</dbReference>
<dbReference type="Pfam" id="PF01551">
    <property type="entry name" value="Peptidase_M23"/>
    <property type="match status" value="1"/>
</dbReference>
<keyword evidence="1" id="KW-0732">Signal</keyword>
<dbReference type="CDD" id="cd12797">
    <property type="entry name" value="M23_peptidase"/>
    <property type="match status" value="1"/>
</dbReference>
<evidence type="ECO:0000313" key="4">
    <source>
        <dbReference type="EMBL" id="AFU68105.1"/>
    </source>
</evidence>
<dbReference type="Pfam" id="PF13026">
    <property type="entry name" value="DUF3887"/>
    <property type="match status" value="1"/>
</dbReference>
<feature type="domain" description="M23ase beta-sheet core" evidence="2">
    <location>
        <begin position="194"/>
        <end position="284"/>
    </location>
</feature>
<dbReference type="Gene3D" id="3.10.450.590">
    <property type="match status" value="1"/>
</dbReference>
<feature type="chain" id="PRO_5003879545" evidence="1">
    <location>
        <begin position="20"/>
        <end position="322"/>
    </location>
</feature>
<gene>
    <name evidence="4" type="ordered locus">P700755_001141</name>
</gene>
<dbReference type="InterPro" id="IPR050570">
    <property type="entry name" value="Cell_wall_metabolism_enzyme"/>
</dbReference>
<dbReference type="SUPFAM" id="SSF51261">
    <property type="entry name" value="Duplicated hybrid motif"/>
    <property type="match status" value="1"/>
</dbReference>